<dbReference type="RefSeq" id="XP_017780327.1">
    <property type="nucleotide sequence ID" value="XM_017924838.1"/>
</dbReference>
<dbReference type="Proteomes" id="UP000695000">
    <property type="component" value="Unplaced"/>
</dbReference>
<accession>A0ABM1N0H7</accession>
<feature type="domain" description="C2H2-type" evidence="2">
    <location>
        <begin position="125"/>
        <end position="147"/>
    </location>
</feature>
<proteinExistence type="predicted"/>
<feature type="compositionally biased region" description="Polar residues" evidence="1">
    <location>
        <begin position="221"/>
        <end position="230"/>
    </location>
</feature>
<feature type="region of interest" description="Disordered" evidence="1">
    <location>
        <begin position="185"/>
        <end position="230"/>
    </location>
</feature>
<name>A0ABM1N0H7_NICVS</name>
<evidence type="ECO:0000313" key="5">
    <source>
        <dbReference type="RefSeq" id="XP_017780328.1"/>
    </source>
</evidence>
<dbReference type="InterPro" id="IPR013087">
    <property type="entry name" value="Znf_C2H2_type"/>
</dbReference>
<organism evidence="3 4">
    <name type="scientific">Nicrophorus vespilloides</name>
    <name type="common">Boreal carrion beetle</name>
    <dbReference type="NCBI Taxonomy" id="110193"/>
    <lineage>
        <taxon>Eukaryota</taxon>
        <taxon>Metazoa</taxon>
        <taxon>Ecdysozoa</taxon>
        <taxon>Arthropoda</taxon>
        <taxon>Hexapoda</taxon>
        <taxon>Insecta</taxon>
        <taxon>Pterygota</taxon>
        <taxon>Neoptera</taxon>
        <taxon>Endopterygota</taxon>
        <taxon>Coleoptera</taxon>
        <taxon>Polyphaga</taxon>
        <taxon>Staphyliniformia</taxon>
        <taxon>Silphidae</taxon>
        <taxon>Nicrophorinae</taxon>
        <taxon>Nicrophorus</taxon>
    </lineage>
</organism>
<feature type="domain" description="C2H2-type" evidence="2">
    <location>
        <begin position="22"/>
        <end position="45"/>
    </location>
</feature>
<reference evidence="4 5" key="1">
    <citation type="submission" date="2025-05" db="UniProtKB">
        <authorList>
            <consortium name="RefSeq"/>
        </authorList>
    </citation>
    <scope>IDENTIFICATION</scope>
    <source>
        <tissue evidence="4 5">Whole Larva</tissue>
    </source>
</reference>
<dbReference type="InterPro" id="IPR036236">
    <property type="entry name" value="Znf_C2H2_sf"/>
</dbReference>
<dbReference type="PANTHER" id="PTHR46664:SF1">
    <property type="entry name" value="ATM INTERACTOR"/>
    <property type="match status" value="1"/>
</dbReference>
<dbReference type="GeneID" id="108565405"/>
<evidence type="ECO:0000256" key="1">
    <source>
        <dbReference type="SAM" id="MobiDB-lite"/>
    </source>
</evidence>
<evidence type="ECO:0000313" key="4">
    <source>
        <dbReference type="RefSeq" id="XP_017780327.1"/>
    </source>
</evidence>
<dbReference type="PANTHER" id="PTHR46664">
    <property type="entry name" value="ATM INTERACTOR"/>
    <property type="match status" value="1"/>
</dbReference>
<dbReference type="SUPFAM" id="SSF57667">
    <property type="entry name" value="beta-beta-alpha zinc fingers"/>
    <property type="match status" value="1"/>
</dbReference>
<protein>
    <submittedName>
        <fullName evidence="4 5">ATM interactor-like</fullName>
    </submittedName>
</protein>
<evidence type="ECO:0000259" key="2">
    <source>
        <dbReference type="PROSITE" id="PS00028"/>
    </source>
</evidence>
<dbReference type="RefSeq" id="XP_017780328.1">
    <property type="nucleotide sequence ID" value="XM_017924839.1"/>
</dbReference>
<keyword evidence="3" id="KW-1185">Reference proteome</keyword>
<gene>
    <name evidence="4 5" type="primary">LOC108565405</name>
</gene>
<dbReference type="PROSITE" id="PS00028">
    <property type="entry name" value="ZINC_FINGER_C2H2_1"/>
    <property type="match status" value="2"/>
</dbReference>
<sequence length="436" mass="49208">MEPIKIYPTAEELSTVATLLYCTEEGCTKLFKSQSNLNLHLAKSHKIKHCVNGLLKKPNILKEFYCPDKECMILGKHFKTSKLLKQHFQKVHVQKSFICEKCDKAFVSNNHKATHLEYCGTKFVCKLCSSSYDNYDSLLAHGRRKKHKIPLKTAYKDPEFITAPCIKSEITKKIVILMPKHKHIQKADQSSQTDLTEDQGEPKCKSRKTSETQTSKKHNQQRLSAGTQTTVDYMSMKLVDDLSSSSSSESLNKKSTNTQTATVQLTTKSCNTSLDWNSFPSAQTNEVETMTLGTQTVIMLPNLNNVQKNYDPLPGSSAENLFEFNDISSQTSFNENLDFDSNSFFNCDIETQTDFNSLELDLLATDFYTNMYTQTCGLQVNNNIETQTVVDDTLRSVGSQTTVSTNTGLLTMCRDTVHIETQTDNAFKQMLEEINA</sequence>
<dbReference type="InterPro" id="IPR055303">
    <property type="entry name" value="ATMIN"/>
</dbReference>
<dbReference type="SMART" id="SM00355">
    <property type="entry name" value="ZnF_C2H2"/>
    <property type="match status" value="4"/>
</dbReference>
<evidence type="ECO:0000313" key="3">
    <source>
        <dbReference type="Proteomes" id="UP000695000"/>
    </source>
</evidence>
<feature type="compositionally biased region" description="Basic and acidic residues" evidence="1">
    <location>
        <begin position="200"/>
        <end position="210"/>
    </location>
</feature>
<dbReference type="Gene3D" id="3.30.160.60">
    <property type="entry name" value="Classic Zinc Finger"/>
    <property type="match status" value="2"/>
</dbReference>